<dbReference type="Pfam" id="PF04397">
    <property type="entry name" value="LytTR"/>
    <property type="match status" value="1"/>
</dbReference>
<dbReference type="PROSITE" id="PS50930">
    <property type="entry name" value="HTH_LYTTR"/>
    <property type="match status" value="1"/>
</dbReference>
<dbReference type="EMBL" id="OAOQ01000002">
    <property type="protein sequence ID" value="SNX68810.1"/>
    <property type="molecule type" value="Genomic_DNA"/>
</dbReference>
<proteinExistence type="predicted"/>
<feature type="domain" description="HTH LytTR-type" evidence="2">
    <location>
        <begin position="155"/>
        <end position="238"/>
    </location>
</feature>
<keyword evidence="1" id="KW-0812">Transmembrane</keyword>
<evidence type="ECO:0000313" key="3">
    <source>
        <dbReference type="EMBL" id="SNX68810.1"/>
    </source>
</evidence>
<protein>
    <submittedName>
        <fullName evidence="3">LytTR family transcriptional regulator</fullName>
    </submittedName>
</protein>
<dbReference type="AlphaFoldDB" id="A0A285CMM1"/>
<evidence type="ECO:0000259" key="2">
    <source>
        <dbReference type="PROSITE" id="PS50930"/>
    </source>
</evidence>
<accession>A0A285CMM1</accession>
<feature type="transmembrane region" description="Helical" evidence="1">
    <location>
        <begin position="78"/>
        <end position="100"/>
    </location>
</feature>
<keyword evidence="1" id="KW-0472">Membrane</keyword>
<evidence type="ECO:0000313" key="4">
    <source>
        <dbReference type="Proteomes" id="UP000219467"/>
    </source>
</evidence>
<feature type="transmembrane region" description="Helical" evidence="1">
    <location>
        <begin position="45"/>
        <end position="66"/>
    </location>
</feature>
<dbReference type="GO" id="GO:0003677">
    <property type="term" value="F:DNA binding"/>
    <property type="evidence" value="ECO:0007669"/>
    <property type="project" value="InterPro"/>
</dbReference>
<keyword evidence="4" id="KW-1185">Reference proteome</keyword>
<sequence length="238" mass="25971">MPFTRLYSQCFAAPLPWVVWAALSVGLAVSGPFGSYHHLSLPERLLFWSALVGLTLTFGLALRVWFAARGLRDLRRGAGLALSVAGLLTLPVWALLRLWLAEAAPTAFEVAPALFCAGLGLSAFRLHDFPPPAEGQPRLLHRMDPAARGDLVSITVRDHYVDIVTSAGPSSLLMRFSDAIEETLGVPGAQVHRSHWVAWDAVTGVEREPGKLFLILTDGSRIPVSRAHRDKLEERGLI</sequence>
<dbReference type="Proteomes" id="UP000219467">
    <property type="component" value="Unassembled WGS sequence"/>
</dbReference>
<dbReference type="Gene3D" id="2.40.50.1020">
    <property type="entry name" value="LytTr DNA-binding domain"/>
    <property type="match status" value="1"/>
</dbReference>
<dbReference type="InterPro" id="IPR007492">
    <property type="entry name" value="LytTR_DNA-bd_dom"/>
</dbReference>
<dbReference type="RefSeq" id="WP_097029477.1">
    <property type="nucleotide sequence ID" value="NZ_OAOQ01000002.1"/>
</dbReference>
<gene>
    <name evidence="3" type="ORF">SAMN05878503_102292</name>
</gene>
<name>A0A285CMM1_9RHOB</name>
<organism evidence="3 4">
    <name type="scientific">Cereibacter ovatus</name>
    <dbReference type="NCBI Taxonomy" id="439529"/>
    <lineage>
        <taxon>Bacteria</taxon>
        <taxon>Pseudomonadati</taxon>
        <taxon>Pseudomonadota</taxon>
        <taxon>Alphaproteobacteria</taxon>
        <taxon>Rhodobacterales</taxon>
        <taxon>Paracoccaceae</taxon>
        <taxon>Cereibacter</taxon>
    </lineage>
</organism>
<keyword evidence="1" id="KW-1133">Transmembrane helix</keyword>
<dbReference type="SMART" id="SM00850">
    <property type="entry name" value="LytTR"/>
    <property type="match status" value="1"/>
</dbReference>
<reference evidence="4" key="1">
    <citation type="submission" date="2017-08" db="EMBL/GenBank/DDBJ databases">
        <authorList>
            <person name="Varghese N."/>
            <person name="Submissions S."/>
        </authorList>
    </citation>
    <scope>NUCLEOTIDE SEQUENCE [LARGE SCALE GENOMIC DNA]</scope>
    <source>
        <strain evidence="4">JA234</strain>
    </source>
</reference>
<feature type="transmembrane region" description="Helical" evidence="1">
    <location>
        <begin position="12"/>
        <end position="33"/>
    </location>
</feature>
<evidence type="ECO:0000256" key="1">
    <source>
        <dbReference type="SAM" id="Phobius"/>
    </source>
</evidence>
<dbReference type="OrthoDB" id="7028951at2"/>